<dbReference type="InterPro" id="IPR043502">
    <property type="entry name" value="DNA/RNA_pol_sf"/>
</dbReference>
<dbReference type="InterPro" id="IPR043128">
    <property type="entry name" value="Rev_trsase/Diguanyl_cyclase"/>
</dbReference>
<evidence type="ECO:0000256" key="2">
    <source>
        <dbReference type="ARBA" id="ARBA00022670"/>
    </source>
</evidence>
<dbReference type="EC" id="2.7.7.49" evidence="1"/>
<dbReference type="Gene3D" id="2.40.70.10">
    <property type="entry name" value="Acid Proteases"/>
    <property type="match status" value="1"/>
</dbReference>
<keyword evidence="14" id="KW-1185">Reference proteome</keyword>
<evidence type="ECO:0000259" key="11">
    <source>
        <dbReference type="PROSITE" id="PS50158"/>
    </source>
</evidence>
<dbReference type="InterPro" id="IPR036875">
    <property type="entry name" value="Znf_CCHC_sf"/>
</dbReference>
<keyword evidence="9" id="KW-0863">Zinc-finger</keyword>
<evidence type="ECO:0000256" key="7">
    <source>
        <dbReference type="ARBA" id="ARBA00022801"/>
    </source>
</evidence>
<evidence type="ECO:0000256" key="4">
    <source>
        <dbReference type="ARBA" id="ARBA00022695"/>
    </source>
</evidence>
<dbReference type="Pfam" id="PF17917">
    <property type="entry name" value="RT_RNaseH"/>
    <property type="match status" value="1"/>
</dbReference>
<name>A0ABD0YZM3_9HEMI</name>
<evidence type="ECO:0000256" key="10">
    <source>
        <dbReference type="SAM" id="MobiDB-lite"/>
    </source>
</evidence>
<dbReference type="PROSITE" id="PS00141">
    <property type="entry name" value="ASP_PROTEASE"/>
    <property type="match status" value="1"/>
</dbReference>
<organism evidence="13 14">
    <name type="scientific">Ranatra chinensis</name>
    <dbReference type="NCBI Taxonomy" id="642074"/>
    <lineage>
        <taxon>Eukaryota</taxon>
        <taxon>Metazoa</taxon>
        <taxon>Ecdysozoa</taxon>
        <taxon>Arthropoda</taxon>
        <taxon>Hexapoda</taxon>
        <taxon>Insecta</taxon>
        <taxon>Pterygota</taxon>
        <taxon>Neoptera</taxon>
        <taxon>Paraneoptera</taxon>
        <taxon>Hemiptera</taxon>
        <taxon>Heteroptera</taxon>
        <taxon>Panheteroptera</taxon>
        <taxon>Nepomorpha</taxon>
        <taxon>Nepidae</taxon>
        <taxon>Ranatrinae</taxon>
        <taxon>Ranatra</taxon>
    </lineage>
</organism>
<dbReference type="InterPro" id="IPR050951">
    <property type="entry name" value="Retrovirus_Pol_polyprotein"/>
</dbReference>
<dbReference type="GO" id="GO:0003964">
    <property type="term" value="F:RNA-directed DNA polymerase activity"/>
    <property type="evidence" value="ECO:0007669"/>
    <property type="project" value="UniProtKB-KW"/>
</dbReference>
<dbReference type="GO" id="GO:0008270">
    <property type="term" value="F:zinc ion binding"/>
    <property type="evidence" value="ECO:0007669"/>
    <property type="project" value="UniProtKB-KW"/>
</dbReference>
<evidence type="ECO:0000256" key="8">
    <source>
        <dbReference type="ARBA" id="ARBA00022918"/>
    </source>
</evidence>
<protein>
    <recommendedName>
        <fullName evidence="1">RNA-directed DNA polymerase</fullName>
        <ecNumber evidence="1">2.7.7.49</ecNumber>
    </recommendedName>
</protein>
<evidence type="ECO:0000256" key="6">
    <source>
        <dbReference type="ARBA" id="ARBA00022759"/>
    </source>
</evidence>
<dbReference type="SMART" id="SM00343">
    <property type="entry name" value="ZnF_C2HC"/>
    <property type="match status" value="1"/>
</dbReference>
<sequence>MSELPEKLRRQLKPLSASNFGVLLAQVDEEEDDYQAAREDASSWTRVERRSTRRPDRGHEQRAPQATTHPVRQDRPARNRPAGEQRRGERRERLRCWECGSTRHLARSCPQIYRRDQREAGRRPRPEPMEVNAVRGPRRNHHAGECSYASAASSGSYSSSYDYSSDEDWPRLPQREQRRNRKGAQRPSGATSAAPPDPGSKGQPKGSPGGGQQGDCPTPGRRSEQGRSSVCNSLPVIECPSWGCKVLVDTGSTSTLIKEGVIRTQGWGSRVVPCECVATTVSGPTPLRGEIELPLSGLSGKNRTVVAHVMDWSSNEYEAILGTDALKSVKSQIRMNGSEWQVRLGKFRYRPEGRVMLKSYVGAAVVRERGLITRANVHEHFGEVFHREGEFLSATGRVRHEIVIPDDRVVYVKPRRYPQALTEVMEKEVRDLLAQGIIRKSVSPYCSPLWVVPKTPDAQGNPRYRVVVDFKVLNKYTRPEKYPLPRLEEMLDRMSGASIFSLLDLKAGYHQIRMHEADCEKTAFQFGRGKYEFTRMPFGLRNAPTTFQRLMDEFLEGLNEDAIQIYMDDIIVFSRSEQEHGRHLGQLLQSLKEFGLKASCEKSSFFNESVKFMGHVLSREGIRPDPGKVEAIRELQEPVDVKGVRSIMGLVGYYRRFLPSLADRMEGWNSLTKKGAKFVITEDMRKALEWAKTRLCEDPVLRFPNFSLPFVITTDASQVAVGAVLSQVDSGGDRPVAYASKKLTPAESRYSAIERELLGVVWAVEHFRPYVWGRQFQIKTDHKPLVWVEGLKETSARITRWKERLASYTFQITHTKGRDNVVADCLSRMVNAIDSPSPTLDIHEEVAWDPENFDLSLLGAPERERARNLRDWVC</sequence>
<dbReference type="SUPFAM" id="SSF56672">
    <property type="entry name" value="DNA/RNA polymerases"/>
    <property type="match status" value="1"/>
</dbReference>
<evidence type="ECO:0000256" key="5">
    <source>
        <dbReference type="ARBA" id="ARBA00022722"/>
    </source>
</evidence>
<dbReference type="GO" id="GO:0008233">
    <property type="term" value="F:peptidase activity"/>
    <property type="evidence" value="ECO:0007669"/>
    <property type="project" value="UniProtKB-KW"/>
</dbReference>
<dbReference type="InterPro" id="IPR000477">
    <property type="entry name" value="RT_dom"/>
</dbReference>
<dbReference type="GO" id="GO:0006508">
    <property type="term" value="P:proteolysis"/>
    <property type="evidence" value="ECO:0007669"/>
    <property type="project" value="UniProtKB-KW"/>
</dbReference>
<keyword evidence="9" id="KW-0862">Zinc</keyword>
<evidence type="ECO:0000313" key="13">
    <source>
        <dbReference type="EMBL" id="KAL1132097.1"/>
    </source>
</evidence>
<feature type="domain" description="Reverse transcriptase" evidence="12">
    <location>
        <begin position="433"/>
        <end position="617"/>
    </location>
</feature>
<dbReference type="Proteomes" id="UP001558652">
    <property type="component" value="Unassembled WGS sequence"/>
</dbReference>
<keyword evidence="5" id="KW-0540">Nuclease</keyword>
<dbReference type="InterPro" id="IPR021109">
    <property type="entry name" value="Peptidase_aspartic_dom_sf"/>
</dbReference>
<keyword evidence="3" id="KW-0808">Transferase</keyword>
<feature type="compositionally biased region" description="Basic and acidic residues" evidence="10">
    <location>
        <begin position="35"/>
        <end position="62"/>
    </location>
</feature>
<evidence type="ECO:0000256" key="9">
    <source>
        <dbReference type="PROSITE-ProRule" id="PRU00047"/>
    </source>
</evidence>
<keyword evidence="2" id="KW-0645">Protease</keyword>
<dbReference type="FunFam" id="3.30.70.270:FF:000020">
    <property type="entry name" value="Transposon Tf2-6 polyprotein-like Protein"/>
    <property type="match status" value="1"/>
</dbReference>
<dbReference type="CDD" id="cd01647">
    <property type="entry name" value="RT_LTR"/>
    <property type="match status" value="1"/>
</dbReference>
<keyword evidence="7" id="KW-0378">Hydrolase</keyword>
<feature type="compositionally biased region" description="Basic and acidic residues" evidence="10">
    <location>
        <begin position="168"/>
        <end position="177"/>
    </location>
</feature>
<feature type="domain" description="CCHC-type" evidence="11">
    <location>
        <begin position="95"/>
        <end position="111"/>
    </location>
</feature>
<dbReference type="AlphaFoldDB" id="A0ABD0YZM3"/>
<evidence type="ECO:0000256" key="3">
    <source>
        <dbReference type="ARBA" id="ARBA00022679"/>
    </source>
</evidence>
<reference evidence="13 14" key="1">
    <citation type="submission" date="2024-07" db="EMBL/GenBank/DDBJ databases">
        <title>Chromosome-level genome assembly of the water stick insect Ranatra chinensis (Heteroptera: Nepidae).</title>
        <authorList>
            <person name="Liu X."/>
        </authorList>
    </citation>
    <scope>NUCLEOTIDE SEQUENCE [LARGE SCALE GENOMIC DNA]</scope>
    <source>
        <strain evidence="13">Cailab_2021Rc</strain>
        <tissue evidence="13">Muscle</tissue>
    </source>
</reference>
<dbReference type="Pfam" id="PF00078">
    <property type="entry name" value="RVT_1"/>
    <property type="match status" value="1"/>
</dbReference>
<dbReference type="PROSITE" id="PS50158">
    <property type="entry name" value="ZF_CCHC"/>
    <property type="match status" value="1"/>
</dbReference>
<comment type="caution">
    <text evidence="13">The sequence shown here is derived from an EMBL/GenBank/DDBJ whole genome shotgun (WGS) entry which is preliminary data.</text>
</comment>
<keyword evidence="6" id="KW-0255">Endonuclease</keyword>
<dbReference type="PANTHER" id="PTHR37984:SF5">
    <property type="entry name" value="PROTEIN NYNRIN-LIKE"/>
    <property type="match status" value="1"/>
</dbReference>
<gene>
    <name evidence="13" type="ORF">AAG570_010055</name>
</gene>
<dbReference type="InterPro" id="IPR041373">
    <property type="entry name" value="RT_RNaseH"/>
</dbReference>
<dbReference type="EMBL" id="JBFDAA010000005">
    <property type="protein sequence ID" value="KAL1132097.1"/>
    <property type="molecule type" value="Genomic_DNA"/>
</dbReference>
<proteinExistence type="predicted"/>
<feature type="region of interest" description="Disordered" evidence="10">
    <location>
        <begin position="115"/>
        <end position="229"/>
    </location>
</feature>
<keyword evidence="4" id="KW-0548">Nucleotidyltransferase</keyword>
<evidence type="ECO:0000259" key="12">
    <source>
        <dbReference type="PROSITE" id="PS50878"/>
    </source>
</evidence>
<dbReference type="FunFam" id="3.10.10.10:FF:000007">
    <property type="entry name" value="Retrovirus-related Pol polyprotein from transposon 17.6-like Protein"/>
    <property type="match status" value="1"/>
</dbReference>
<dbReference type="CDD" id="cd00303">
    <property type="entry name" value="retropepsin_like"/>
    <property type="match status" value="1"/>
</dbReference>
<accession>A0ABD0YZM3</accession>
<dbReference type="FunFam" id="3.10.20.370:FF:000001">
    <property type="entry name" value="Retrovirus-related Pol polyprotein from transposon 17.6-like protein"/>
    <property type="match status" value="1"/>
</dbReference>
<dbReference type="PANTHER" id="PTHR37984">
    <property type="entry name" value="PROTEIN CBG26694"/>
    <property type="match status" value="1"/>
</dbReference>
<dbReference type="Gene3D" id="3.30.70.270">
    <property type="match status" value="2"/>
</dbReference>
<evidence type="ECO:0000256" key="1">
    <source>
        <dbReference type="ARBA" id="ARBA00012493"/>
    </source>
</evidence>
<keyword evidence="9" id="KW-0479">Metal-binding</keyword>
<keyword evidence="8" id="KW-0695">RNA-directed DNA polymerase</keyword>
<evidence type="ECO:0000313" key="14">
    <source>
        <dbReference type="Proteomes" id="UP001558652"/>
    </source>
</evidence>
<feature type="compositionally biased region" description="Basic and acidic residues" evidence="10">
    <location>
        <begin position="115"/>
        <end position="128"/>
    </location>
</feature>
<dbReference type="CDD" id="cd09274">
    <property type="entry name" value="RNase_HI_RT_Ty3"/>
    <property type="match status" value="1"/>
</dbReference>
<dbReference type="SUPFAM" id="SSF57756">
    <property type="entry name" value="Retrovirus zinc finger-like domains"/>
    <property type="match status" value="1"/>
</dbReference>
<dbReference type="PROSITE" id="PS50878">
    <property type="entry name" value="RT_POL"/>
    <property type="match status" value="1"/>
</dbReference>
<feature type="region of interest" description="Disordered" evidence="10">
    <location>
        <begin position="33"/>
        <end position="91"/>
    </location>
</feature>
<dbReference type="InterPro" id="IPR001969">
    <property type="entry name" value="Aspartic_peptidase_AS"/>
</dbReference>
<dbReference type="Gene3D" id="3.10.10.10">
    <property type="entry name" value="HIV Type 1 Reverse Transcriptase, subunit A, domain 1"/>
    <property type="match status" value="1"/>
</dbReference>
<dbReference type="GO" id="GO:0004519">
    <property type="term" value="F:endonuclease activity"/>
    <property type="evidence" value="ECO:0007669"/>
    <property type="project" value="UniProtKB-KW"/>
</dbReference>
<feature type="compositionally biased region" description="Basic and acidic residues" evidence="10">
    <location>
        <begin position="71"/>
        <end position="91"/>
    </location>
</feature>
<dbReference type="InterPro" id="IPR001878">
    <property type="entry name" value="Znf_CCHC"/>
</dbReference>
<feature type="compositionally biased region" description="Low complexity" evidence="10">
    <location>
        <begin position="147"/>
        <end position="163"/>
    </location>
</feature>